<accession>A0A1V6U291</accession>
<dbReference type="AlphaFoldDB" id="A0A1V6U291"/>
<evidence type="ECO:0000256" key="1">
    <source>
        <dbReference type="SAM" id="MobiDB-lite"/>
    </source>
</evidence>
<dbReference type="Proteomes" id="UP000191342">
    <property type="component" value="Unassembled WGS sequence"/>
</dbReference>
<evidence type="ECO:0000313" key="2">
    <source>
        <dbReference type="EMBL" id="OQE32616.1"/>
    </source>
</evidence>
<reference evidence="3" key="1">
    <citation type="journal article" date="2017" name="Nat. Microbiol.">
        <title>Global analysis of biosynthetic gene clusters reveals vast potential of secondary metabolite production in Penicillium species.</title>
        <authorList>
            <person name="Nielsen J.C."/>
            <person name="Grijseels S."/>
            <person name="Prigent S."/>
            <person name="Ji B."/>
            <person name="Dainat J."/>
            <person name="Nielsen K.F."/>
            <person name="Frisvad J.C."/>
            <person name="Workman M."/>
            <person name="Nielsen J."/>
        </authorList>
    </citation>
    <scope>NUCLEOTIDE SEQUENCE [LARGE SCALE GENOMIC DNA]</scope>
    <source>
        <strain evidence="3">IBT 14082</strain>
    </source>
</reference>
<protein>
    <submittedName>
        <fullName evidence="2">Uncharacterized protein</fullName>
    </submittedName>
</protein>
<gene>
    <name evidence="2" type="ORF">PENFLA_c001G05706</name>
</gene>
<comment type="caution">
    <text evidence="2">The sequence shown here is derived from an EMBL/GenBank/DDBJ whole genome shotgun (WGS) entry which is preliminary data.</text>
</comment>
<evidence type="ECO:0000313" key="3">
    <source>
        <dbReference type="Proteomes" id="UP000191342"/>
    </source>
</evidence>
<organism evidence="2 3">
    <name type="scientific">Penicillium flavigenum</name>
    <dbReference type="NCBI Taxonomy" id="254877"/>
    <lineage>
        <taxon>Eukaryota</taxon>
        <taxon>Fungi</taxon>
        <taxon>Dikarya</taxon>
        <taxon>Ascomycota</taxon>
        <taxon>Pezizomycotina</taxon>
        <taxon>Eurotiomycetes</taxon>
        <taxon>Eurotiomycetidae</taxon>
        <taxon>Eurotiales</taxon>
        <taxon>Aspergillaceae</taxon>
        <taxon>Penicillium</taxon>
    </lineage>
</organism>
<keyword evidence="3" id="KW-1185">Reference proteome</keyword>
<dbReference type="OrthoDB" id="2157103at2759"/>
<dbReference type="EMBL" id="MLQL01000001">
    <property type="protein sequence ID" value="OQE32616.1"/>
    <property type="molecule type" value="Genomic_DNA"/>
</dbReference>
<feature type="compositionally biased region" description="Basic and acidic residues" evidence="1">
    <location>
        <begin position="15"/>
        <end position="24"/>
    </location>
</feature>
<feature type="region of interest" description="Disordered" evidence="1">
    <location>
        <begin position="1"/>
        <end position="51"/>
    </location>
</feature>
<name>A0A1V6U291_9EURO</name>
<sequence length="117" mass="12996">MHCVGTPDSPGYQDYKSKQEHIKSTSENNSNQDNKRHTLPSKTKTVSQADAELRERLEQMSGEGGASGIEYEDGKPNAMKRGELQVSSEPDFLSFVSDSIDEDARDARVLLRLVLPN</sequence>
<proteinExistence type="predicted"/>